<keyword evidence="1" id="KW-0540">Nuclease</keyword>
<dbReference type="Pfam" id="PF00580">
    <property type="entry name" value="UvrD-helicase"/>
    <property type="match status" value="1"/>
</dbReference>
<dbReference type="PROSITE" id="PS51217">
    <property type="entry name" value="UVRD_HELICASE_CTER"/>
    <property type="match status" value="1"/>
</dbReference>
<keyword evidence="3" id="KW-0227">DNA damage</keyword>
<proteinExistence type="predicted"/>
<evidence type="ECO:0000259" key="16">
    <source>
        <dbReference type="PROSITE" id="PS51217"/>
    </source>
</evidence>
<gene>
    <name evidence="17" type="primary">addA</name>
    <name evidence="17" type="ORF">LKD31_02125</name>
</gene>
<feature type="domain" description="UvrD-like helicase C-terminal" evidence="16">
    <location>
        <begin position="490"/>
        <end position="768"/>
    </location>
</feature>
<evidence type="ECO:0000256" key="13">
    <source>
        <dbReference type="ARBA" id="ARBA00048988"/>
    </source>
</evidence>
<organism evidence="17 18">
    <name type="scientific">Hominenteromicrobium mulieris</name>
    <dbReference type="NCBI Taxonomy" id="2885357"/>
    <lineage>
        <taxon>Bacteria</taxon>
        <taxon>Bacillati</taxon>
        <taxon>Bacillota</taxon>
        <taxon>Clostridia</taxon>
        <taxon>Eubacteriales</taxon>
        <taxon>Oscillospiraceae</taxon>
        <taxon>Hominenteromicrobium</taxon>
    </lineage>
</organism>
<dbReference type="InterPro" id="IPR014017">
    <property type="entry name" value="DNA_helicase_UvrD-like_C"/>
</dbReference>
<dbReference type="GO" id="GO:0005524">
    <property type="term" value="F:ATP binding"/>
    <property type="evidence" value="ECO:0007669"/>
    <property type="project" value="UniProtKB-UniRule"/>
</dbReference>
<dbReference type="GO" id="GO:0033202">
    <property type="term" value="C:DNA helicase complex"/>
    <property type="evidence" value="ECO:0007669"/>
    <property type="project" value="TreeGrafter"/>
</dbReference>
<keyword evidence="10" id="KW-0413">Isomerase</keyword>
<evidence type="ECO:0000256" key="2">
    <source>
        <dbReference type="ARBA" id="ARBA00022741"/>
    </source>
</evidence>
<dbReference type="InterPro" id="IPR011604">
    <property type="entry name" value="PDDEXK-like_dom_sf"/>
</dbReference>
<keyword evidence="5 14" id="KW-0347">Helicase</keyword>
<dbReference type="InterPro" id="IPR027417">
    <property type="entry name" value="P-loop_NTPase"/>
</dbReference>
<dbReference type="Gene3D" id="3.40.50.300">
    <property type="entry name" value="P-loop containing nucleotide triphosphate hydrolases"/>
    <property type="match status" value="4"/>
</dbReference>
<evidence type="ECO:0000256" key="6">
    <source>
        <dbReference type="ARBA" id="ARBA00022839"/>
    </source>
</evidence>
<evidence type="ECO:0000256" key="12">
    <source>
        <dbReference type="ARBA" id="ARBA00034808"/>
    </source>
</evidence>
<dbReference type="GO" id="GO:0043138">
    <property type="term" value="F:3'-5' DNA helicase activity"/>
    <property type="evidence" value="ECO:0007669"/>
    <property type="project" value="UniProtKB-EC"/>
</dbReference>
<evidence type="ECO:0000313" key="18">
    <source>
        <dbReference type="Proteomes" id="UP001199424"/>
    </source>
</evidence>
<evidence type="ECO:0000256" key="5">
    <source>
        <dbReference type="ARBA" id="ARBA00022806"/>
    </source>
</evidence>
<evidence type="ECO:0000256" key="7">
    <source>
        <dbReference type="ARBA" id="ARBA00022840"/>
    </source>
</evidence>
<dbReference type="GO" id="GO:0006302">
    <property type="term" value="P:double-strand break repair"/>
    <property type="evidence" value="ECO:0007669"/>
    <property type="project" value="InterPro"/>
</dbReference>
<accession>A0AAE3DHH2</accession>
<dbReference type="InterPro" id="IPR014016">
    <property type="entry name" value="UvrD-like_ATP-bd"/>
</dbReference>
<feature type="binding site" evidence="14">
    <location>
        <begin position="23"/>
        <end position="30"/>
    </location>
    <ligand>
        <name>ATP</name>
        <dbReference type="ChEBI" id="CHEBI:30616"/>
    </ligand>
</feature>
<dbReference type="GO" id="GO:0004527">
    <property type="term" value="F:exonuclease activity"/>
    <property type="evidence" value="ECO:0007669"/>
    <property type="project" value="UniProtKB-KW"/>
</dbReference>
<keyword evidence="18" id="KW-1185">Reference proteome</keyword>
<dbReference type="PROSITE" id="PS51198">
    <property type="entry name" value="UVRD_HELICASE_ATP_BIND"/>
    <property type="match status" value="1"/>
</dbReference>
<keyword evidence="2 14" id="KW-0547">Nucleotide-binding</keyword>
<sequence length="1170" mass="132205">MPNWTDAQLDAIKARRGTVLVSAAAGSGKTAVLVERVIERLTDPEHPTDADRLLVVTFTKAAAAEMRDRIEKRLLALMKEQPENTRLRRQQLLLQQAHICTVDSFCSDIVREFFYLLGISPDFSIITDKQQEELMTESLDEVLTEWYKDENFRTDLADVLGGDKNDARLSAAILKMYEYTRSHPFPDKWMRDIQKAMTDVTQSPVKTPWGEVVRQHIMEVYDFAIKLSHSAYRLAAEDPDLEKAYCTALGADIDKLSAKLQAMEDPETCRFSDLTVTFDKLGSFRGEDPRADRIKAMRDMVKKEIGKLQKLAGDAEDQKFTEEIAATTGTVVYLFLAVQSFEKTYSAKKREKNVLDFSDLEHMALQLFLTEQEDGTFRRTETAKLVSERFDEIMTDEYQDTNDVQDYLFESISQNSANRFMVGDVKQSIYSFRQAMPDIFIRYKDKFPRYDREKDAYPASIVLDRNFRSRKTVTESVNFVFTQLMSRTCGGIDYVGDEKLAAGAQYPEKSDCETRVEFLEDIDGVGAEVLEPQRIAKIICELMESGFTVTENGQERPIEYRDFCILLRSSNKYAPVYAENLRNAGIPTWAAVTGGFFAAAEVSLILAFLNVIDNPDQDIPLLSVLMSPIYGFTAEDMAQLRRECGGETLYVSLLRAENERCVRVRDELTRFRALASTMPADSFINMLCTETGYENIVRAMPGGESRLANIRLLEKYAAEYEAYGYSGVSGFVRFAERLKKNRSDMESANVVSENANVVRIMSIHKSKGLEFPVCIIAGCGRKFVNDTDDLRMHPQLGVGMRLTDPETGVRRTAFIREAIGLATAESASAEELRVFYVAMTRAKEKLILLSTVKNIDTNLQKLAAQITEEETVPPYTVSNASGISEWLMLCALRHPNGNDLRRRIEADDDIILRTHYTPWDIRVVYSEPQILSDLPKAEAPAPVDEALKTRIERDISFVYPYAAQTKLATKVAASALAAEQAETEATLSRPAFLSAKGLTPAERGTALHNFMQFADFSAASKDPEAELKRLIEQSYLTEAQANAVDLTRVEKFFTGPLGQRVLHADRVYKEQQFIVSIPAGLTDKTLSGEDAAQPMILQGAVDCMFEENGSLYILDFKTDRCYNKQELWERYGPQLTLYKEAMTRVMNKEVKDTVLYSFYMNAPVYAPGKE</sequence>
<evidence type="ECO:0000256" key="8">
    <source>
        <dbReference type="ARBA" id="ARBA00023125"/>
    </source>
</evidence>
<dbReference type="Pfam" id="PF12705">
    <property type="entry name" value="PDDEXK_1"/>
    <property type="match status" value="1"/>
</dbReference>
<dbReference type="PANTHER" id="PTHR11070">
    <property type="entry name" value="UVRD / RECB / PCRA DNA HELICASE FAMILY MEMBER"/>
    <property type="match status" value="1"/>
</dbReference>
<evidence type="ECO:0000256" key="9">
    <source>
        <dbReference type="ARBA" id="ARBA00023204"/>
    </source>
</evidence>
<dbReference type="GO" id="GO:0000725">
    <property type="term" value="P:recombinational repair"/>
    <property type="evidence" value="ECO:0007669"/>
    <property type="project" value="TreeGrafter"/>
</dbReference>
<evidence type="ECO:0000256" key="1">
    <source>
        <dbReference type="ARBA" id="ARBA00022722"/>
    </source>
</evidence>
<evidence type="ECO:0000256" key="10">
    <source>
        <dbReference type="ARBA" id="ARBA00023235"/>
    </source>
</evidence>
<reference evidence="17" key="1">
    <citation type="submission" date="2021-10" db="EMBL/GenBank/DDBJ databases">
        <title>Anaerobic single-cell dispensing facilitates the cultivation of human gut bacteria.</title>
        <authorList>
            <person name="Afrizal A."/>
        </authorList>
    </citation>
    <scope>NUCLEOTIDE SEQUENCE</scope>
    <source>
        <strain evidence="17">CLA-AA-H250</strain>
    </source>
</reference>
<dbReference type="InterPro" id="IPR014152">
    <property type="entry name" value="AddA"/>
</dbReference>
<dbReference type="GO" id="GO:0003677">
    <property type="term" value="F:DNA binding"/>
    <property type="evidence" value="ECO:0007669"/>
    <property type="project" value="UniProtKB-KW"/>
</dbReference>
<protein>
    <recommendedName>
        <fullName evidence="12">DNA 3'-5' helicase</fullName>
        <ecNumber evidence="12">5.6.2.4</ecNumber>
    </recommendedName>
</protein>
<dbReference type="Pfam" id="PF13361">
    <property type="entry name" value="UvrD_C"/>
    <property type="match status" value="1"/>
</dbReference>
<comment type="catalytic activity">
    <reaction evidence="11">
        <text>Couples ATP hydrolysis with the unwinding of duplex DNA by translocating in the 3'-5' direction.</text>
        <dbReference type="EC" id="5.6.2.4"/>
    </reaction>
</comment>
<keyword evidence="7 14" id="KW-0067">ATP-binding</keyword>
<name>A0AAE3DHH2_9FIRM</name>
<dbReference type="Gene3D" id="3.90.320.10">
    <property type="match status" value="1"/>
</dbReference>
<dbReference type="EMBL" id="JAJEQC010000001">
    <property type="protein sequence ID" value="MCC2135814.1"/>
    <property type="molecule type" value="Genomic_DNA"/>
</dbReference>
<evidence type="ECO:0000256" key="3">
    <source>
        <dbReference type="ARBA" id="ARBA00022763"/>
    </source>
</evidence>
<dbReference type="RefSeq" id="WP_308448422.1">
    <property type="nucleotide sequence ID" value="NZ_JAJEQC010000001.1"/>
</dbReference>
<dbReference type="InterPro" id="IPR038726">
    <property type="entry name" value="PDDEXK_AddAB-type"/>
</dbReference>
<evidence type="ECO:0000259" key="15">
    <source>
        <dbReference type="PROSITE" id="PS51198"/>
    </source>
</evidence>
<dbReference type="Proteomes" id="UP001199424">
    <property type="component" value="Unassembled WGS sequence"/>
</dbReference>
<dbReference type="SUPFAM" id="SSF52980">
    <property type="entry name" value="Restriction endonuclease-like"/>
    <property type="match status" value="1"/>
</dbReference>
<dbReference type="AlphaFoldDB" id="A0AAE3DHH2"/>
<keyword evidence="8" id="KW-0238">DNA-binding</keyword>
<dbReference type="PANTHER" id="PTHR11070:SF48">
    <property type="entry name" value="ATP-DEPENDENT HELICASE_NUCLEASE SUBUNIT A"/>
    <property type="match status" value="1"/>
</dbReference>
<evidence type="ECO:0000313" key="17">
    <source>
        <dbReference type="EMBL" id="MCC2135814.1"/>
    </source>
</evidence>
<dbReference type="InterPro" id="IPR011335">
    <property type="entry name" value="Restrct_endonuc-II-like"/>
</dbReference>
<evidence type="ECO:0000256" key="4">
    <source>
        <dbReference type="ARBA" id="ARBA00022801"/>
    </source>
</evidence>
<evidence type="ECO:0000256" key="11">
    <source>
        <dbReference type="ARBA" id="ARBA00034617"/>
    </source>
</evidence>
<dbReference type="NCBIfam" id="TIGR02785">
    <property type="entry name" value="addA_Gpos"/>
    <property type="match status" value="1"/>
</dbReference>
<keyword evidence="4 14" id="KW-0378">Hydrolase</keyword>
<keyword evidence="6" id="KW-0269">Exonuclease</keyword>
<comment type="caution">
    <text evidence="17">The sequence shown here is derived from an EMBL/GenBank/DDBJ whole genome shotgun (WGS) entry which is preliminary data.</text>
</comment>
<dbReference type="GO" id="GO:0005829">
    <property type="term" value="C:cytosol"/>
    <property type="evidence" value="ECO:0007669"/>
    <property type="project" value="TreeGrafter"/>
</dbReference>
<evidence type="ECO:0000256" key="14">
    <source>
        <dbReference type="PROSITE-ProRule" id="PRU00560"/>
    </source>
</evidence>
<dbReference type="EC" id="5.6.2.4" evidence="12"/>
<dbReference type="InterPro" id="IPR000212">
    <property type="entry name" value="DNA_helicase_UvrD/REP"/>
</dbReference>
<feature type="domain" description="UvrD-like helicase ATP-binding" evidence="15">
    <location>
        <begin position="2"/>
        <end position="470"/>
    </location>
</feature>
<keyword evidence="9" id="KW-0234">DNA repair</keyword>
<comment type="catalytic activity">
    <reaction evidence="13">
        <text>ATP + H2O = ADP + phosphate + H(+)</text>
        <dbReference type="Rhea" id="RHEA:13065"/>
        <dbReference type="ChEBI" id="CHEBI:15377"/>
        <dbReference type="ChEBI" id="CHEBI:15378"/>
        <dbReference type="ChEBI" id="CHEBI:30616"/>
        <dbReference type="ChEBI" id="CHEBI:43474"/>
        <dbReference type="ChEBI" id="CHEBI:456216"/>
        <dbReference type="EC" id="5.6.2.4"/>
    </reaction>
</comment>
<dbReference type="SUPFAM" id="SSF52540">
    <property type="entry name" value="P-loop containing nucleoside triphosphate hydrolases"/>
    <property type="match status" value="1"/>
</dbReference>